<dbReference type="eggNOG" id="COG2120">
    <property type="taxonomic scope" value="Bacteria"/>
</dbReference>
<name>R9GX14_9SPHI</name>
<organism evidence="1 2">
    <name type="scientific">Arcticibacter svalbardensis MN12-7</name>
    <dbReference type="NCBI Taxonomy" id="1150600"/>
    <lineage>
        <taxon>Bacteria</taxon>
        <taxon>Pseudomonadati</taxon>
        <taxon>Bacteroidota</taxon>
        <taxon>Sphingobacteriia</taxon>
        <taxon>Sphingobacteriales</taxon>
        <taxon>Sphingobacteriaceae</taxon>
        <taxon>Arcticibacter</taxon>
    </lineage>
</organism>
<sequence length="89" mass="10135">MNVPNKITSADFEGWVQERGLYFPSEWDSRYETILSTNDLNDPPLEGGLLVAKYGQGYYIYTGYSWFRELPAGVPGAYRLFVNMISLGK</sequence>
<accession>R9GX14</accession>
<evidence type="ECO:0000313" key="1">
    <source>
        <dbReference type="EMBL" id="EOR96173.1"/>
    </source>
</evidence>
<keyword evidence="2" id="KW-1185">Reference proteome</keyword>
<proteinExistence type="predicted"/>
<dbReference type="EMBL" id="AQPN01000023">
    <property type="protein sequence ID" value="EOR96173.1"/>
    <property type="molecule type" value="Genomic_DNA"/>
</dbReference>
<dbReference type="AlphaFoldDB" id="R9GX14"/>
<evidence type="ECO:0000313" key="2">
    <source>
        <dbReference type="Proteomes" id="UP000014174"/>
    </source>
</evidence>
<dbReference type="STRING" id="1150600.ADIARSV_0686"/>
<dbReference type="RefSeq" id="WP_016193934.1">
    <property type="nucleotide sequence ID" value="NZ_AQPN01000023.1"/>
</dbReference>
<comment type="caution">
    <text evidence="1">The sequence shown here is derived from an EMBL/GenBank/DDBJ whole genome shotgun (WGS) entry which is preliminary data.</text>
</comment>
<dbReference type="Proteomes" id="UP000014174">
    <property type="component" value="Unassembled WGS sequence"/>
</dbReference>
<reference evidence="1 2" key="1">
    <citation type="journal article" date="2013" name="Genome Announc.">
        <title>Draft Genome Sequence of Arcticibacter svalbardensis Strain MN12-7T, a Member of the Family Sphingobacteriaceae Isolated from an Arctic Soil Sample.</title>
        <authorList>
            <person name="Shivaji S."/>
            <person name="Ara S."/>
            <person name="Prasad S."/>
            <person name="Manasa B.P."/>
            <person name="Begum Z."/>
            <person name="Singh A."/>
            <person name="Kumar Pinnaka A."/>
        </authorList>
    </citation>
    <scope>NUCLEOTIDE SEQUENCE [LARGE SCALE GENOMIC DNA]</scope>
    <source>
        <strain evidence="1 2">MN12-7</strain>
    </source>
</reference>
<protein>
    <submittedName>
        <fullName evidence="1">Uncharacterized protein</fullName>
    </submittedName>
</protein>
<gene>
    <name evidence="1" type="ORF">ADIARSV_0686</name>
</gene>